<dbReference type="AlphaFoldDB" id="A0A3M8CQD6"/>
<dbReference type="EMBL" id="RHHQ01000044">
    <property type="protein sequence ID" value="RNB77769.1"/>
    <property type="molecule type" value="Genomic_DNA"/>
</dbReference>
<protein>
    <submittedName>
        <fullName evidence="1">Uncharacterized protein</fullName>
    </submittedName>
</protein>
<evidence type="ECO:0000313" key="2">
    <source>
        <dbReference type="Proteomes" id="UP000271031"/>
    </source>
</evidence>
<evidence type="ECO:0000313" key="1">
    <source>
        <dbReference type="EMBL" id="RNB77769.1"/>
    </source>
</evidence>
<gene>
    <name evidence="1" type="ORF">EDM56_30775</name>
</gene>
<keyword evidence="2" id="KW-1185">Reference proteome</keyword>
<accession>A0A3M8CQD6</accession>
<sequence>MRFCRDFMLNGESDSVRIQNQPTEKMQVLAQIVFGTKFAKKTRVQTKKEREQTGGLHAGNKILNNIYF</sequence>
<proteinExistence type="predicted"/>
<organism evidence="1 2">
    <name type="scientific">Brevibacillus fluminis</name>
    <dbReference type="NCBI Taxonomy" id="511487"/>
    <lineage>
        <taxon>Bacteria</taxon>
        <taxon>Bacillati</taxon>
        <taxon>Bacillota</taxon>
        <taxon>Bacilli</taxon>
        <taxon>Bacillales</taxon>
        <taxon>Paenibacillaceae</taxon>
        <taxon>Brevibacillus</taxon>
    </lineage>
</organism>
<name>A0A3M8CQD6_9BACL</name>
<reference evidence="1 2" key="1">
    <citation type="submission" date="2018-10" db="EMBL/GenBank/DDBJ databases">
        <title>Phylogenomics of Brevibacillus.</title>
        <authorList>
            <person name="Dunlap C."/>
        </authorList>
    </citation>
    <scope>NUCLEOTIDE SEQUENCE [LARGE SCALE GENOMIC DNA]</scope>
    <source>
        <strain evidence="1 2">JCM 15716</strain>
    </source>
</reference>
<dbReference type="Proteomes" id="UP000271031">
    <property type="component" value="Unassembled WGS sequence"/>
</dbReference>
<comment type="caution">
    <text evidence="1">The sequence shown here is derived from an EMBL/GenBank/DDBJ whole genome shotgun (WGS) entry which is preliminary data.</text>
</comment>